<keyword evidence="1" id="KW-0812">Transmembrane</keyword>
<feature type="transmembrane region" description="Helical" evidence="1">
    <location>
        <begin position="5"/>
        <end position="24"/>
    </location>
</feature>
<accession>A0A516TJP7</accession>
<feature type="transmembrane region" description="Helical" evidence="1">
    <location>
        <begin position="30"/>
        <end position="50"/>
    </location>
</feature>
<dbReference type="AlphaFoldDB" id="A0A516TJP7"/>
<organism evidence="2 3">
    <name type="scientific">Methylacidiphilum kamchatkense Kam1</name>
    <dbReference type="NCBI Taxonomy" id="1202785"/>
    <lineage>
        <taxon>Bacteria</taxon>
        <taxon>Pseudomonadati</taxon>
        <taxon>Verrucomicrobiota</taxon>
        <taxon>Methylacidiphilae</taxon>
        <taxon>Methylacidiphilales</taxon>
        <taxon>Methylacidiphilaceae</taxon>
        <taxon>Methylacidiphilum (ex Ratnadevi et al. 2023)</taxon>
    </lineage>
</organism>
<evidence type="ECO:0000256" key="1">
    <source>
        <dbReference type="SAM" id="Phobius"/>
    </source>
</evidence>
<gene>
    <name evidence="2" type="ORF">kam1_187</name>
</gene>
<dbReference type="KEGG" id="mkc:kam1_187"/>
<sequence>MGTRLYVAAIILVVGTQILFQKSLSPLQEVTLYFFSIVLISTFTAIYTTLGESKRSSGRI</sequence>
<name>A0A516TJP7_9BACT</name>
<protein>
    <submittedName>
        <fullName evidence="2">Uncharacterized protein</fullName>
    </submittedName>
</protein>
<evidence type="ECO:0000313" key="3">
    <source>
        <dbReference type="Proteomes" id="UP000315925"/>
    </source>
</evidence>
<keyword evidence="1" id="KW-0472">Membrane</keyword>
<reference evidence="3" key="1">
    <citation type="submission" date="2019-03" db="EMBL/GenBank/DDBJ databases">
        <title>Complete genome of Methylacidiphilum kamchatkense Kam1.</title>
        <authorList>
            <person name="Kruse T."/>
            <person name="Murarilal Ratnadevi C."/>
            <person name="Erikstad H.-A."/>
            <person name="Birkeland N.-K."/>
        </authorList>
    </citation>
    <scope>NUCLEOTIDE SEQUENCE [LARGE SCALE GENOMIC DNA]</scope>
    <source>
        <strain evidence="3">kam1</strain>
    </source>
</reference>
<proteinExistence type="predicted"/>
<dbReference type="Proteomes" id="UP000315925">
    <property type="component" value="Chromosome"/>
</dbReference>
<keyword evidence="1" id="KW-1133">Transmembrane helix</keyword>
<dbReference type="EMBL" id="CP037899">
    <property type="protein sequence ID" value="QDQ41443.1"/>
    <property type="molecule type" value="Genomic_DNA"/>
</dbReference>
<evidence type="ECO:0000313" key="2">
    <source>
        <dbReference type="EMBL" id="QDQ41443.1"/>
    </source>
</evidence>